<dbReference type="EMBL" id="JADYXP020000024">
    <property type="protein sequence ID" value="KAL0101770.1"/>
    <property type="molecule type" value="Genomic_DNA"/>
</dbReference>
<accession>A0AAW2EFK7</accession>
<reference evidence="2 3" key="1">
    <citation type="submission" date="2023-03" db="EMBL/GenBank/DDBJ databases">
        <title>High recombination rates correlate with genetic variation in Cardiocondyla obscurior ants.</title>
        <authorList>
            <person name="Errbii M."/>
        </authorList>
    </citation>
    <scope>NUCLEOTIDE SEQUENCE [LARGE SCALE GENOMIC DNA]</scope>
    <source>
        <strain evidence="2">Alpha-2009</strain>
        <tissue evidence="2">Whole body</tissue>
    </source>
</reference>
<dbReference type="SMART" id="SM00110">
    <property type="entry name" value="C1Q"/>
    <property type="match status" value="1"/>
</dbReference>
<proteinExistence type="predicted"/>
<dbReference type="InterPro" id="IPR008983">
    <property type="entry name" value="Tumour_necrosis_fac-like_dom"/>
</dbReference>
<sequence>MCSDLGGDIKAYSDPIRSDLSVTSTERPEIGKSVAATPHLTIMVVWAMLILATVALTDAAVPDPPEKSGITTIGSKKLATAADCAGLVAFSATQGSVNEAKLVLAETLVDKGVGYAAETGIFTTHCPGLYQFSFAGYGSTDLRLTLKRKQNKSDSWRPIVSAGPGGGSNLVLLDIDAGDQLAVFVESGKVTDGASFTGHRVYKR</sequence>
<dbReference type="Gene3D" id="2.60.120.40">
    <property type="match status" value="1"/>
</dbReference>
<name>A0AAW2EFK7_9HYME</name>
<evidence type="ECO:0000313" key="2">
    <source>
        <dbReference type="EMBL" id="KAL0101770.1"/>
    </source>
</evidence>
<organism evidence="2 3">
    <name type="scientific">Cardiocondyla obscurior</name>
    <dbReference type="NCBI Taxonomy" id="286306"/>
    <lineage>
        <taxon>Eukaryota</taxon>
        <taxon>Metazoa</taxon>
        <taxon>Ecdysozoa</taxon>
        <taxon>Arthropoda</taxon>
        <taxon>Hexapoda</taxon>
        <taxon>Insecta</taxon>
        <taxon>Pterygota</taxon>
        <taxon>Neoptera</taxon>
        <taxon>Endopterygota</taxon>
        <taxon>Hymenoptera</taxon>
        <taxon>Apocrita</taxon>
        <taxon>Aculeata</taxon>
        <taxon>Formicoidea</taxon>
        <taxon>Formicidae</taxon>
        <taxon>Myrmicinae</taxon>
        <taxon>Cardiocondyla</taxon>
    </lineage>
</organism>
<dbReference type="SUPFAM" id="SSF49842">
    <property type="entry name" value="TNF-like"/>
    <property type="match status" value="1"/>
</dbReference>
<protein>
    <recommendedName>
        <fullName evidence="1">C1q domain-containing protein</fullName>
    </recommendedName>
</protein>
<gene>
    <name evidence="2" type="ORF">PUN28_019122</name>
</gene>
<comment type="caution">
    <text evidence="2">The sequence shown here is derived from an EMBL/GenBank/DDBJ whole genome shotgun (WGS) entry which is preliminary data.</text>
</comment>
<evidence type="ECO:0000313" key="3">
    <source>
        <dbReference type="Proteomes" id="UP001430953"/>
    </source>
</evidence>
<dbReference type="Proteomes" id="UP001430953">
    <property type="component" value="Unassembled WGS sequence"/>
</dbReference>
<evidence type="ECO:0000259" key="1">
    <source>
        <dbReference type="SMART" id="SM00110"/>
    </source>
</evidence>
<keyword evidence="3" id="KW-1185">Reference proteome</keyword>
<dbReference type="Pfam" id="PF00386">
    <property type="entry name" value="C1q"/>
    <property type="match status" value="1"/>
</dbReference>
<dbReference type="AlphaFoldDB" id="A0AAW2EFK7"/>
<feature type="domain" description="C1q" evidence="1">
    <location>
        <begin position="81"/>
        <end position="204"/>
    </location>
</feature>
<dbReference type="InterPro" id="IPR001073">
    <property type="entry name" value="C1q_dom"/>
</dbReference>